<name>M5FN95_DACPD</name>
<dbReference type="Proteomes" id="UP000030653">
    <property type="component" value="Unassembled WGS sequence"/>
</dbReference>
<organism evidence="1 2">
    <name type="scientific">Dacryopinax primogenitus (strain DJM 731)</name>
    <name type="common">Brown rot fungus</name>
    <dbReference type="NCBI Taxonomy" id="1858805"/>
    <lineage>
        <taxon>Eukaryota</taxon>
        <taxon>Fungi</taxon>
        <taxon>Dikarya</taxon>
        <taxon>Basidiomycota</taxon>
        <taxon>Agaricomycotina</taxon>
        <taxon>Dacrymycetes</taxon>
        <taxon>Dacrymycetales</taxon>
        <taxon>Dacrymycetaceae</taxon>
        <taxon>Dacryopinax</taxon>
    </lineage>
</organism>
<reference evidence="1 2" key="1">
    <citation type="journal article" date="2012" name="Science">
        <title>The Paleozoic origin of enzymatic lignin decomposition reconstructed from 31 fungal genomes.</title>
        <authorList>
            <person name="Floudas D."/>
            <person name="Binder M."/>
            <person name="Riley R."/>
            <person name="Barry K."/>
            <person name="Blanchette R.A."/>
            <person name="Henrissat B."/>
            <person name="Martinez A.T."/>
            <person name="Otillar R."/>
            <person name="Spatafora J.W."/>
            <person name="Yadav J.S."/>
            <person name="Aerts A."/>
            <person name="Benoit I."/>
            <person name="Boyd A."/>
            <person name="Carlson A."/>
            <person name="Copeland A."/>
            <person name="Coutinho P.M."/>
            <person name="de Vries R.P."/>
            <person name="Ferreira P."/>
            <person name="Findley K."/>
            <person name="Foster B."/>
            <person name="Gaskell J."/>
            <person name="Glotzer D."/>
            <person name="Gorecki P."/>
            <person name="Heitman J."/>
            <person name="Hesse C."/>
            <person name="Hori C."/>
            <person name="Igarashi K."/>
            <person name="Jurgens J.A."/>
            <person name="Kallen N."/>
            <person name="Kersten P."/>
            <person name="Kohler A."/>
            <person name="Kuees U."/>
            <person name="Kumar T.K.A."/>
            <person name="Kuo A."/>
            <person name="LaButti K."/>
            <person name="Larrondo L.F."/>
            <person name="Lindquist E."/>
            <person name="Ling A."/>
            <person name="Lombard V."/>
            <person name="Lucas S."/>
            <person name="Lundell T."/>
            <person name="Martin R."/>
            <person name="McLaughlin D.J."/>
            <person name="Morgenstern I."/>
            <person name="Morin E."/>
            <person name="Murat C."/>
            <person name="Nagy L.G."/>
            <person name="Nolan M."/>
            <person name="Ohm R.A."/>
            <person name="Patyshakuliyeva A."/>
            <person name="Rokas A."/>
            <person name="Ruiz-Duenas F.J."/>
            <person name="Sabat G."/>
            <person name="Salamov A."/>
            <person name="Samejima M."/>
            <person name="Schmutz J."/>
            <person name="Slot J.C."/>
            <person name="St John F."/>
            <person name="Stenlid J."/>
            <person name="Sun H."/>
            <person name="Sun S."/>
            <person name="Syed K."/>
            <person name="Tsang A."/>
            <person name="Wiebenga A."/>
            <person name="Young D."/>
            <person name="Pisabarro A."/>
            <person name="Eastwood D.C."/>
            <person name="Martin F."/>
            <person name="Cullen D."/>
            <person name="Grigoriev I.V."/>
            <person name="Hibbett D.S."/>
        </authorList>
    </citation>
    <scope>NUCLEOTIDE SEQUENCE [LARGE SCALE GENOMIC DNA]</scope>
    <source>
        <strain evidence="1 2">DJM-731 SS1</strain>
    </source>
</reference>
<proteinExistence type="predicted"/>
<dbReference type="HOGENOM" id="CLU_829055_0_0_1"/>
<protein>
    <submittedName>
        <fullName evidence="1">Uncharacterized protein</fullName>
    </submittedName>
</protein>
<evidence type="ECO:0000313" key="2">
    <source>
        <dbReference type="Proteomes" id="UP000030653"/>
    </source>
</evidence>
<evidence type="ECO:0000313" key="1">
    <source>
        <dbReference type="EMBL" id="EJT97055.1"/>
    </source>
</evidence>
<gene>
    <name evidence="1" type="ORF">DACRYDRAFT_112020</name>
</gene>
<sequence length="335" mass="36169">MDKAQQFLSNTHNMLLRAQRDAEIQGSHYWDESNTLTDKISCLKEDVSCYHIKRDEHCSENDQLKGKLSALNSALPPPPPCTPLPSAACKAAPPSASHEADKLYDVLMDISPIKEALVAALTTSTVAKVSTIVRVPPVVKASAIALSKCPTVDELPSAHPQKMQSLVTAMSSSCISAVSKTYSTVVASLSGKSSSQKDETTYTLLPQFAPMGIAITGSKCLPHGLPPYDKEKPWEKAQHVGSSFHEHILNKDAAKALLAFDSQNNSLWTQVYQSAIVPPPQADLPPLGLKLEGFLWSDECTPAIAGPLHVDVPSEKDISIMVLMTVTDMMKVSKL</sequence>
<dbReference type="GeneID" id="63684393"/>
<dbReference type="AlphaFoldDB" id="M5FN95"/>
<dbReference type="EMBL" id="JH795878">
    <property type="protein sequence ID" value="EJT97055.1"/>
    <property type="molecule type" value="Genomic_DNA"/>
</dbReference>
<accession>M5FN95</accession>
<dbReference type="RefSeq" id="XP_040623953.1">
    <property type="nucleotide sequence ID" value="XM_040769331.1"/>
</dbReference>
<keyword evidence="2" id="KW-1185">Reference proteome</keyword>